<name>A0ABV4NAU9_9VIBR</name>
<gene>
    <name evidence="2" type="ORF">AB4566_08945</name>
</gene>
<reference evidence="2 3" key="1">
    <citation type="journal article" date="2024" name="ISME J.">
        <title>Tailless and filamentous prophages are predominant in marine Vibrio.</title>
        <authorList>
            <person name="Steensen K."/>
            <person name="Seneca J."/>
            <person name="Bartlau N."/>
            <person name="Yu X.A."/>
            <person name="Hussain F.A."/>
            <person name="Polz M.F."/>
        </authorList>
    </citation>
    <scope>NUCLEOTIDE SEQUENCE [LARGE SCALE GENOMIC DNA]</scope>
    <source>
        <strain evidence="2 3">10N.222.51.A1</strain>
    </source>
</reference>
<comment type="caution">
    <text evidence="2">The sequence shown here is derived from an EMBL/GenBank/DDBJ whole genome shotgun (WGS) entry which is preliminary data.</text>
</comment>
<accession>A0ABV4NAU9</accession>
<organism evidence="2 3">
    <name type="scientific">Vibrio gallaecicus</name>
    <dbReference type="NCBI Taxonomy" id="552386"/>
    <lineage>
        <taxon>Bacteria</taxon>
        <taxon>Pseudomonadati</taxon>
        <taxon>Pseudomonadota</taxon>
        <taxon>Gammaproteobacteria</taxon>
        <taxon>Vibrionales</taxon>
        <taxon>Vibrionaceae</taxon>
        <taxon>Vibrio</taxon>
    </lineage>
</organism>
<dbReference type="Pfam" id="PF00497">
    <property type="entry name" value="SBP_bac_3"/>
    <property type="match status" value="1"/>
</dbReference>
<dbReference type="SUPFAM" id="SSF53850">
    <property type="entry name" value="Periplasmic binding protein-like II"/>
    <property type="match status" value="1"/>
</dbReference>
<dbReference type="InterPro" id="IPR001638">
    <property type="entry name" value="Solute-binding_3/MltF_N"/>
</dbReference>
<dbReference type="PANTHER" id="PTHR38834:SF3">
    <property type="entry name" value="SOLUTE-BINDING PROTEIN FAMILY 3_N-TERMINAL DOMAIN-CONTAINING PROTEIN"/>
    <property type="match status" value="1"/>
</dbReference>
<dbReference type="Gene3D" id="3.40.190.10">
    <property type="entry name" value="Periplasmic binding protein-like II"/>
    <property type="match status" value="2"/>
</dbReference>
<keyword evidence="3" id="KW-1185">Reference proteome</keyword>
<dbReference type="Proteomes" id="UP001570417">
    <property type="component" value="Unassembled WGS sequence"/>
</dbReference>
<protein>
    <submittedName>
        <fullName evidence="2">Substrate-binding periplasmic protein</fullName>
    </submittedName>
</protein>
<feature type="domain" description="Solute-binding protein family 3/N-terminal" evidence="1">
    <location>
        <begin position="37"/>
        <end position="247"/>
    </location>
</feature>
<dbReference type="EMBL" id="JBFRUW010000023">
    <property type="protein sequence ID" value="MFA0568402.1"/>
    <property type="molecule type" value="Genomic_DNA"/>
</dbReference>
<evidence type="ECO:0000313" key="3">
    <source>
        <dbReference type="Proteomes" id="UP001570417"/>
    </source>
</evidence>
<dbReference type="PANTHER" id="PTHR38834">
    <property type="entry name" value="PERIPLASMIC SUBSTRATE BINDING PROTEIN FAMILY 3"/>
    <property type="match status" value="1"/>
</dbReference>
<sequence length="260" mass="29621">MRRFLCFPRPLFIVIVLNYLLSLPVLSDDLQNLSFFTENYPPANFEDNGKISGYAVEILVAAGEAVGEEIDVSKISILPWPRSYRNSLNLDDAVLFSTTRTEHRENLFHWVGPITKIKVVILARKHDKILINDPMDISKYKIGVIRDDIGEQSLLQIGIPSFSMQEATSVTTLAEQLVKGRIDLLAYDEKAAYWWATQAGIESDVFEPVYVLTEGKLYYAFNKNIDLEIVEKFQKGLDIIKSQKNAQGISLDQEIINKYR</sequence>
<evidence type="ECO:0000313" key="2">
    <source>
        <dbReference type="EMBL" id="MFA0568402.1"/>
    </source>
</evidence>
<evidence type="ECO:0000259" key="1">
    <source>
        <dbReference type="Pfam" id="PF00497"/>
    </source>
</evidence>
<proteinExistence type="predicted"/>